<evidence type="ECO:0000313" key="3">
    <source>
        <dbReference type="Proteomes" id="UP000000851"/>
    </source>
</evidence>
<dbReference type="Gene3D" id="1.10.260.40">
    <property type="entry name" value="lambda repressor-like DNA-binding domains"/>
    <property type="match status" value="1"/>
</dbReference>
<dbReference type="Pfam" id="PF13560">
    <property type="entry name" value="HTH_31"/>
    <property type="match status" value="1"/>
</dbReference>
<dbReference type="HOGENOM" id="CLU_033540_1_0_11"/>
<dbReference type="Gene3D" id="1.25.40.10">
    <property type="entry name" value="Tetratricopeptide repeat domain"/>
    <property type="match status" value="1"/>
</dbReference>
<dbReference type="SUPFAM" id="SSF47413">
    <property type="entry name" value="lambda repressor-like DNA-binding domains"/>
    <property type="match status" value="1"/>
</dbReference>
<reference evidence="2 3" key="1">
    <citation type="journal article" date="2009" name="Stand. Genomic Sci.">
        <title>Complete genome sequence of Catenulispora acidiphila type strain (ID 139908).</title>
        <authorList>
            <person name="Copeland A."/>
            <person name="Lapidus A."/>
            <person name="Glavina Del Rio T."/>
            <person name="Nolan M."/>
            <person name="Lucas S."/>
            <person name="Chen F."/>
            <person name="Tice H."/>
            <person name="Cheng J.F."/>
            <person name="Bruce D."/>
            <person name="Goodwin L."/>
            <person name="Pitluck S."/>
            <person name="Mikhailova N."/>
            <person name="Pati A."/>
            <person name="Ivanova N."/>
            <person name="Mavromatis K."/>
            <person name="Chen A."/>
            <person name="Palaniappan K."/>
            <person name="Chain P."/>
            <person name="Land M."/>
            <person name="Hauser L."/>
            <person name="Chang Y.J."/>
            <person name="Jeffries C.D."/>
            <person name="Chertkov O."/>
            <person name="Brettin T."/>
            <person name="Detter J.C."/>
            <person name="Han C."/>
            <person name="Ali Z."/>
            <person name="Tindall B.J."/>
            <person name="Goker M."/>
            <person name="Bristow J."/>
            <person name="Eisen J.A."/>
            <person name="Markowitz V."/>
            <person name="Hugenholtz P."/>
            <person name="Kyrpides N.C."/>
            <person name="Klenk H.P."/>
        </authorList>
    </citation>
    <scope>NUCLEOTIDE SEQUENCE [LARGE SCALE GENOMIC DNA]</scope>
    <source>
        <strain evidence="3">DSM 44928 / JCM 14897 / NBRC 102108 / NRRL B-24433 / ID139908</strain>
    </source>
</reference>
<feature type="domain" description="HTH cro/C1-type" evidence="1">
    <location>
        <begin position="9"/>
        <end position="64"/>
    </location>
</feature>
<organism evidence="2 3">
    <name type="scientific">Catenulispora acidiphila (strain DSM 44928 / JCM 14897 / NBRC 102108 / NRRL B-24433 / ID139908)</name>
    <dbReference type="NCBI Taxonomy" id="479433"/>
    <lineage>
        <taxon>Bacteria</taxon>
        <taxon>Bacillati</taxon>
        <taxon>Actinomycetota</taxon>
        <taxon>Actinomycetes</taxon>
        <taxon>Catenulisporales</taxon>
        <taxon>Catenulisporaceae</taxon>
        <taxon>Catenulispora</taxon>
    </lineage>
</organism>
<sequence length="402" mass="43425">MSNRTGERVRYWRIRRGLDRTTFASRVERSPSWVKAIENGQRELTRLPLLERVAQALGVTVQALTDPVEAERATRTPDAAEIAAITGALEHYEVILGAPVNALEHPQPADLAKRVNFLDEAFLASRFSSIGRDLPKLLIEAQRAAKGQPGIDSIRVLVKVYRIASSTLLKLGADQTAWLAADRGMVAAQATDDLYTLARATRAVSRAMTNLGRTEAALDALLAMAARMQPEVATSTLEVAAMYGMVLLAAEIAAAKYGDAHTALAMHNEASEVAQWRFASGASDKETAFGPTNVDLHRVSALVRLGRPGEAVQHADGIDRAAVALMPRERRGTFGLDLSLAYHQLGRYTEAETVLLAAERIAPEEARCRPGSKSLIADLVNAPSRNPSADLRALARRAGVQA</sequence>
<dbReference type="InParanoid" id="C7PYT6"/>
<accession>C7PYT6</accession>
<dbReference type="SMART" id="SM00530">
    <property type="entry name" value="HTH_XRE"/>
    <property type="match status" value="1"/>
</dbReference>
<dbReference type="InterPro" id="IPR010982">
    <property type="entry name" value="Lambda_DNA-bd_dom_sf"/>
</dbReference>
<keyword evidence="3" id="KW-1185">Reference proteome</keyword>
<name>C7PYT6_CATAD</name>
<dbReference type="RefSeq" id="WP_015797133.1">
    <property type="nucleotide sequence ID" value="NC_013131.1"/>
</dbReference>
<dbReference type="OrthoDB" id="3504495at2"/>
<dbReference type="STRING" id="479433.Caci_8589"/>
<evidence type="ECO:0000259" key="1">
    <source>
        <dbReference type="PROSITE" id="PS50943"/>
    </source>
</evidence>
<dbReference type="InterPro" id="IPR001387">
    <property type="entry name" value="Cro/C1-type_HTH"/>
</dbReference>
<evidence type="ECO:0000313" key="2">
    <source>
        <dbReference type="EMBL" id="ACU77408.1"/>
    </source>
</evidence>
<dbReference type="Proteomes" id="UP000000851">
    <property type="component" value="Chromosome"/>
</dbReference>
<protein>
    <submittedName>
        <fullName evidence="2">Transcriptional regulator, XRE family</fullName>
    </submittedName>
</protein>
<dbReference type="GO" id="GO:0003677">
    <property type="term" value="F:DNA binding"/>
    <property type="evidence" value="ECO:0007669"/>
    <property type="project" value="InterPro"/>
</dbReference>
<proteinExistence type="predicted"/>
<dbReference type="AlphaFoldDB" id="C7PYT6"/>
<dbReference type="KEGG" id="cai:Caci_8589"/>
<gene>
    <name evidence="2" type="ordered locus">Caci_8589</name>
</gene>
<dbReference type="CDD" id="cd00093">
    <property type="entry name" value="HTH_XRE"/>
    <property type="match status" value="1"/>
</dbReference>
<dbReference type="eggNOG" id="COG1396">
    <property type="taxonomic scope" value="Bacteria"/>
</dbReference>
<dbReference type="InterPro" id="IPR011990">
    <property type="entry name" value="TPR-like_helical_dom_sf"/>
</dbReference>
<dbReference type="PROSITE" id="PS50943">
    <property type="entry name" value="HTH_CROC1"/>
    <property type="match status" value="1"/>
</dbReference>
<dbReference type="EMBL" id="CP001700">
    <property type="protein sequence ID" value="ACU77408.1"/>
    <property type="molecule type" value="Genomic_DNA"/>
</dbReference>